<keyword evidence="5" id="KW-1185">Reference proteome</keyword>
<evidence type="ECO:0000313" key="5">
    <source>
        <dbReference type="Proteomes" id="UP000185207"/>
    </source>
</evidence>
<gene>
    <name evidence="4" type="ORF">SAMN05444409_0911</name>
</gene>
<dbReference type="OrthoDB" id="1465721at2"/>
<dbReference type="RefSeq" id="WP_074233675.1">
    <property type="nucleotide sequence ID" value="NZ_FSRK01000001.1"/>
</dbReference>
<dbReference type="STRING" id="1416779.SAMN05444409_0911"/>
<feature type="chain" id="PRO_5009935816" evidence="2">
    <location>
        <begin position="19"/>
        <end position="279"/>
    </location>
</feature>
<proteinExistence type="predicted"/>
<protein>
    <submittedName>
        <fullName evidence="4">Por secretion system C-terminal sorting domain-containing protein</fullName>
    </submittedName>
</protein>
<evidence type="ECO:0000259" key="3">
    <source>
        <dbReference type="Pfam" id="PF18962"/>
    </source>
</evidence>
<feature type="domain" description="Secretion system C-terminal sorting" evidence="3">
    <location>
        <begin position="209"/>
        <end position="277"/>
    </location>
</feature>
<dbReference type="Proteomes" id="UP000185207">
    <property type="component" value="Unassembled WGS sequence"/>
</dbReference>
<name>A0A1N6EXH7_9FLAO</name>
<dbReference type="EMBL" id="FSRK01000001">
    <property type="protein sequence ID" value="SIN87651.1"/>
    <property type="molecule type" value="Genomic_DNA"/>
</dbReference>
<sequence>MKKINFMVMLFVSALTYAQTFSIYTENSNIGAGINSLRFSNGSGFTLTEPGTGAYEGAKNFLLTYNGTSTYFHAIMFPRNPANTADMVIDISAYSYYNLALKTASPHPFYIRIRGNNVIAKVLINPASNSYNFTNDNEWHFMSIPLSAFIPESSSFSLSNVSEIFVLRSENSISTVVGSSNNFQVDNVYLSTSSALSVMSGEKNKPLSIFPNPASSKITVTSDQTIDKISIYDTTGKRAISKESGEKISQIDISKLSTGTYIISVESNGRVNSSKFIKK</sequence>
<dbReference type="SUPFAM" id="SSF49785">
    <property type="entry name" value="Galactose-binding domain-like"/>
    <property type="match status" value="1"/>
</dbReference>
<accession>A0A1N6EXH7</accession>
<dbReference type="NCBIfam" id="TIGR04183">
    <property type="entry name" value="Por_Secre_tail"/>
    <property type="match status" value="1"/>
</dbReference>
<feature type="signal peptide" evidence="2">
    <location>
        <begin position="1"/>
        <end position="18"/>
    </location>
</feature>
<dbReference type="Pfam" id="PF18962">
    <property type="entry name" value="Por_Secre_tail"/>
    <property type="match status" value="1"/>
</dbReference>
<dbReference type="Gene3D" id="2.60.120.430">
    <property type="entry name" value="Galactose-binding lectin"/>
    <property type="match status" value="1"/>
</dbReference>
<organism evidence="4 5">
    <name type="scientific">Epilithonimonas zeae</name>
    <dbReference type="NCBI Taxonomy" id="1416779"/>
    <lineage>
        <taxon>Bacteria</taxon>
        <taxon>Pseudomonadati</taxon>
        <taxon>Bacteroidota</taxon>
        <taxon>Flavobacteriia</taxon>
        <taxon>Flavobacteriales</taxon>
        <taxon>Weeksellaceae</taxon>
        <taxon>Chryseobacterium group</taxon>
        <taxon>Epilithonimonas</taxon>
    </lineage>
</organism>
<dbReference type="InterPro" id="IPR008979">
    <property type="entry name" value="Galactose-bd-like_sf"/>
</dbReference>
<evidence type="ECO:0000256" key="1">
    <source>
        <dbReference type="ARBA" id="ARBA00022729"/>
    </source>
</evidence>
<keyword evidence="1 2" id="KW-0732">Signal</keyword>
<evidence type="ECO:0000256" key="2">
    <source>
        <dbReference type="SAM" id="SignalP"/>
    </source>
</evidence>
<reference evidence="5" key="1">
    <citation type="submission" date="2016-11" db="EMBL/GenBank/DDBJ databases">
        <authorList>
            <person name="Varghese N."/>
            <person name="Submissions S."/>
        </authorList>
    </citation>
    <scope>NUCLEOTIDE SEQUENCE [LARGE SCALE GENOMIC DNA]</scope>
    <source>
        <strain evidence="5">DSM 27623</strain>
    </source>
</reference>
<dbReference type="InterPro" id="IPR026444">
    <property type="entry name" value="Secre_tail"/>
</dbReference>
<dbReference type="AlphaFoldDB" id="A0A1N6EXH7"/>
<evidence type="ECO:0000313" key="4">
    <source>
        <dbReference type="EMBL" id="SIN87651.1"/>
    </source>
</evidence>